<reference evidence="1 2" key="1">
    <citation type="journal article" date="2019" name="Commun. Biol.">
        <title>The bagworm genome reveals a unique fibroin gene that provides high tensile strength.</title>
        <authorList>
            <person name="Kono N."/>
            <person name="Nakamura H."/>
            <person name="Ohtoshi R."/>
            <person name="Tomita M."/>
            <person name="Numata K."/>
            <person name="Arakawa K."/>
        </authorList>
    </citation>
    <scope>NUCLEOTIDE SEQUENCE [LARGE SCALE GENOMIC DNA]</scope>
</reference>
<evidence type="ECO:0000313" key="2">
    <source>
        <dbReference type="Proteomes" id="UP000299102"/>
    </source>
</evidence>
<proteinExistence type="predicted"/>
<gene>
    <name evidence="1" type="ORF">EVAR_8635_1</name>
</gene>
<organism evidence="1 2">
    <name type="scientific">Eumeta variegata</name>
    <name type="common">Bagworm moth</name>
    <name type="synonym">Eumeta japonica</name>
    <dbReference type="NCBI Taxonomy" id="151549"/>
    <lineage>
        <taxon>Eukaryota</taxon>
        <taxon>Metazoa</taxon>
        <taxon>Ecdysozoa</taxon>
        <taxon>Arthropoda</taxon>
        <taxon>Hexapoda</taxon>
        <taxon>Insecta</taxon>
        <taxon>Pterygota</taxon>
        <taxon>Neoptera</taxon>
        <taxon>Endopterygota</taxon>
        <taxon>Lepidoptera</taxon>
        <taxon>Glossata</taxon>
        <taxon>Ditrysia</taxon>
        <taxon>Tineoidea</taxon>
        <taxon>Psychidae</taxon>
        <taxon>Oiketicinae</taxon>
        <taxon>Eumeta</taxon>
    </lineage>
</organism>
<comment type="caution">
    <text evidence="1">The sequence shown here is derived from an EMBL/GenBank/DDBJ whole genome shotgun (WGS) entry which is preliminary data.</text>
</comment>
<accession>A0A4C1TUF5</accession>
<protein>
    <submittedName>
        <fullName evidence="1">Uncharacterized protein</fullName>
    </submittedName>
</protein>
<dbReference type="EMBL" id="BGZK01000089">
    <property type="protein sequence ID" value="GBP17637.1"/>
    <property type="molecule type" value="Genomic_DNA"/>
</dbReference>
<dbReference type="Proteomes" id="UP000299102">
    <property type="component" value="Unassembled WGS sequence"/>
</dbReference>
<name>A0A4C1TUF5_EUMVA</name>
<sequence>MITRAKGALYLSSLLPQYYQTDRSWQQTFVVNSAPASLNSKPSKKKSGGHSKDIEVLQDPFLFHPRKNGYLISVSADGGLEVHSVPLLRQPQPQHF</sequence>
<evidence type="ECO:0000313" key="1">
    <source>
        <dbReference type="EMBL" id="GBP17637.1"/>
    </source>
</evidence>
<dbReference type="AlphaFoldDB" id="A0A4C1TUF5"/>
<keyword evidence="2" id="KW-1185">Reference proteome</keyword>